<dbReference type="Proteomes" id="UP001305421">
    <property type="component" value="Chromosome"/>
</dbReference>
<feature type="region of interest" description="Disordered" evidence="1">
    <location>
        <begin position="29"/>
        <end position="61"/>
    </location>
</feature>
<dbReference type="EMBL" id="CP115543">
    <property type="protein sequence ID" value="WNH47703.1"/>
    <property type="molecule type" value="Genomic_DNA"/>
</dbReference>
<evidence type="ECO:0000313" key="3">
    <source>
        <dbReference type="Proteomes" id="UP001305421"/>
    </source>
</evidence>
<protein>
    <submittedName>
        <fullName evidence="2">Uncharacterized protein</fullName>
    </submittedName>
</protein>
<gene>
    <name evidence="2" type="ORF">PDM28_13570</name>
</gene>
<reference evidence="2 3" key="1">
    <citation type="submission" date="2022-12" db="EMBL/GenBank/DDBJ databases">
        <title>Two new species, Stenotrophomonas aracearum and Stenotrophomonas oahuensis, isolated from Anthurium (Araceae family) in Hawaii.</title>
        <authorList>
            <person name="Chunag S.C."/>
            <person name="Dobhal S."/>
            <person name="Alvarez A."/>
            <person name="Arif M."/>
        </authorList>
    </citation>
    <scope>NUCLEOTIDE SEQUENCE [LARGE SCALE GENOMIC DNA]</scope>
    <source>
        <strain evidence="2 3">A5588</strain>
    </source>
</reference>
<keyword evidence="3" id="KW-1185">Reference proteome</keyword>
<name>A0ABY9YAH6_9GAMM</name>
<proteinExistence type="predicted"/>
<evidence type="ECO:0000313" key="2">
    <source>
        <dbReference type="EMBL" id="WNH47703.1"/>
    </source>
</evidence>
<sequence>MFIEPLGVAMPFNPDRPQAEQENLMRRLRAAIDAASTKPEESGQETKPTPEDPEHETKPMPPDIAELTRQMAVQWWVTEFTQKMIFGDDEMMPKPDEY</sequence>
<accession>A0ABY9YAH6</accession>
<feature type="region of interest" description="Disordered" evidence="1">
    <location>
        <begin position="1"/>
        <end position="20"/>
    </location>
</feature>
<evidence type="ECO:0000256" key="1">
    <source>
        <dbReference type="SAM" id="MobiDB-lite"/>
    </source>
</evidence>
<feature type="compositionally biased region" description="Basic and acidic residues" evidence="1">
    <location>
        <begin position="48"/>
        <end position="58"/>
    </location>
</feature>
<organism evidence="2 3">
    <name type="scientific">Stenotrophomonas aracearum</name>
    <dbReference type="NCBI Taxonomy" id="3003272"/>
    <lineage>
        <taxon>Bacteria</taxon>
        <taxon>Pseudomonadati</taxon>
        <taxon>Pseudomonadota</taxon>
        <taxon>Gammaproteobacteria</taxon>
        <taxon>Lysobacterales</taxon>
        <taxon>Lysobacteraceae</taxon>
        <taxon>Stenotrophomonas</taxon>
    </lineage>
</organism>
<dbReference type="RefSeq" id="WP_102944461.1">
    <property type="nucleotide sequence ID" value="NZ_CP115543.1"/>
</dbReference>